<gene>
    <name evidence="1" type="ORF">CRECT_1933</name>
</gene>
<dbReference type="AlphaFoldDB" id="A0A6G5QQ12"/>
<sequence length="86" mass="9561">MQALVALCLRYEAKLGYKETKTQISRARAYTYNQASAIFLSAPLYAGGFLGSGCERSEKLRKMLARTASLFLKRLKTPLAANLPCR</sequence>
<dbReference type="KEGG" id="crx:CRECT_1933"/>
<proteinExistence type="predicted"/>
<dbReference type="Proteomes" id="UP000502377">
    <property type="component" value="Chromosome"/>
</dbReference>
<evidence type="ECO:0000313" key="2">
    <source>
        <dbReference type="Proteomes" id="UP000502377"/>
    </source>
</evidence>
<protein>
    <submittedName>
        <fullName evidence="1">Uncharacterized protein</fullName>
    </submittedName>
</protein>
<name>A0A6G5QQ12_CAMRE</name>
<accession>A0A6G5QQ12</accession>
<evidence type="ECO:0000313" key="1">
    <source>
        <dbReference type="EMBL" id="QCD47546.1"/>
    </source>
</evidence>
<organism evidence="1 2">
    <name type="scientific">Campylobacter rectus</name>
    <name type="common">Wolinella recta</name>
    <dbReference type="NCBI Taxonomy" id="203"/>
    <lineage>
        <taxon>Bacteria</taxon>
        <taxon>Pseudomonadati</taxon>
        <taxon>Campylobacterota</taxon>
        <taxon>Epsilonproteobacteria</taxon>
        <taxon>Campylobacterales</taxon>
        <taxon>Campylobacteraceae</taxon>
        <taxon>Campylobacter</taxon>
    </lineage>
</organism>
<dbReference type="EMBL" id="CP012543">
    <property type="protein sequence ID" value="QCD47546.1"/>
    <property type="molecule type" value="Genomic_DNA"/>
</dbReference>
<reference evidence="1 2" key="1">
    <citation type="submission" date="2016-07" db="EMBL/GenBank/DDBJ databases">
        <title>Comparative genomics of the Campylobacter concisus group.</title>
        <authorList>
            <person name="Miller W.G."/>
            <person name="Yee E."/>
            <person name="Chapman M.H."/>
            <person name="Huynh S."/>
            <person name="Bono J.L."/>
            <person name="On S.L.W."/>
            <person name="StLeger J."/>
            <person name="Foster G."/>
            <person name="Parker C.T."/>
        </authorList>
    </citation>
    <scope>NUCLEOTIDE SEQUENCE [LARGE SCALE GENOMIC DNA]</scope>
    <source>
        <strain evidence="1 2">ATCC 33238</strain>
    </source>
</reference>